<dbReference type="Pfam" id="PF08241">
    <property type="entry name" value="Methyltransf_11"/>
    <property type="match status" value="1"/>
</dbReference>
<name>A0A1R3KFB5_9ROSI</name>
<dbReference type="InterPro" id="IPR029063">
    <property type="entry name" value="SAM-dependent_MTases_sf"/>
</dbReference>
<dbReference type="STRING" id="93759.A0A1R3KFB5"/>
<proteinExistence type="predicted"/>
<evidence type="ECO:0000256" key="1">
    <source>
        <dbReference type="SAM" id="Phobius"/>
    </source>
</evidence>
<dbReference type="Proteomes" id="UP000187203">
    <property type="component" value="Unassembled WGS sequence"/>
</dbReference>
<keyword evidence="3" id="KW-0489">Methyltransferase</keyword>
<gene>
    <name evidence="3" type="ORF">COLO4_08562</name>
</gene>
<dbReference type="PANTHER" id="PTHR45085:SF3">
    <property type="entry name" value="S-ADENOSYL-L-METHIONINE-DEPENDENT METHYLTRANSFERASES SUPERFAMILY PROTEIN"/>
    <property type="match status" value="1"/>
</dbReference>
<comment type="caution">
    <text evidence="3">The sequence shown here is derived from an EMBL/GenBank/DDBJ whole genome shotgun (WGS) entry which is preliminary data.</text>
</comment>
<reference evidence="4" key="1">
    <citation type="submission" date="2013-09" db="EMBL/GenBank/DDBJ databases">
        <title>Corchorus olitorius genome sequencing.</title>
        <authorList>
            <person name="Alam M."/>
            <person name="Haque M.S."/>
            <person name="Islam M.S."/>
            <person name="Emdad E.M."/>
            <person name="Islam M.M."/>
            <person name="Ahmed B."/>
            <person name="Halim A."/>
            <person name="Hossen Q.M.M."/>
            <person name="Hossain M.Z."/>
            <person name="Ahmed R."/>
            <person name="Khan M.M."/>
            <person name="Islam R."/>
            <person name="Rashid M.M."/>
            <person name="Khan S.A."/>
            <person name="Rahman M.S."/>
            <person name="Alam M."/>
            <person name="Yahiya A.S."/>
            <person name="Khan M.S."/>
            <person name="Azam M.S."/>
            <person name="Haque T."/>
            <person name="Lashkar M.Z.H."/>
            <person name="Akhand A.I."/>
            <person name="Morshed G."/>
            <person name="Roy S."/>
            <person name="Uddin K.S."/>
            <person name="Rabeya T."/>
            <person name="Hossain A.S."/>
            <person name="Chowdhury A."/>
            <person name="Snigdha A.R."/>
            <person name="Mortoza M.S."/>
            <person name="Matin S.A."/>
            <person name="Hoque S.M.E."/>
            <person name="Islam M.K."/>
            <person name="Roy D.K."/>
            <person name="Haider R."/>
            <person name="Moosa M.M."/>
            <person name="Elias S.M."/>
            <person name="Hasan A.M."/>
            <person name="Jahan S."/>
            <person name="Shafiuddin M."/>
            <person name="Mahmood N."/>
            <person name="Shommy N.S."/>
        </authorList>
    </citation>
    <scope>NUCLEOTIDE SEQUENCE [LARGE SCALE GENOMIC DNA]</scope>
    <source>
        <strain evidence="4">cv. O-4</strain>
    </source>
</reference>
<sequence>MSSLNATFMSPAISVYISCVHILCVFICYSCMSRMIAVNTITVSIRDLVKTMRSEGLLFLDLRVIYLQFSCLSIQYKILAYIGSSLVLFALPNTNNTKAKCILQCSEFVYHQWAKTVPEFLGEISINEKTKMERHIQRFLNKVSFVSFTIATLILVFLFLQTPETCIPPNAPIKPHLRFPKSTCDSSPRHYLPLPKKNARLWSSKAWINQVSSFTKFFTQLYHIGILKNHSKVLCVSAGAGHEVMALSKMGIEDVTGVELIESLPLVSRADPLNLPFFDGSFDIAFSGHFAEALYPSRYAEEMERTVRKGGVCVVVVDACGNEEVKEIVRLFKRSTLVGSSNVTMNGRRVTRIISRIRASN</sequence>
<organism evidence="3 4">
    <name type="scientific">Corchorus olitorius</name>
    <dbReference type="NCBI Taxonomy" id="93759"/>
    <lineage>
        <taxon>Eukaryota</taxon>
        <taxon>Viridiplantae</taxon>
        <taxon>Streptophyta</taxon>
        <taxon>Embryophyta</taxon>
        <taxon>Tracheophyta</taxon>
        <taxon>Spermatophyta</taxon>
        <taxon>Magnoliopsida</taxon>
        <taxon>eudicotyledons</taxon>
        <taxon>Gunneridae</taxon>
        <taxon>Pentapetalae</taxon>
        <taxon>rosids</taxon>
        <taxon>malvids</taxon>
        <taxon>Malvales</taxon>
        <taxon>Malvaceae</taxon>
        <taxon>Grewioideae</taxon>
        <taxon>Apeibeae</taxon>
        <taxon>Corchorus</taxon>
    </lineage>
</organism>
<dbReference type="GO" id="GO:0008757">
    <property type="term" value="F:S-adenosylmethionine-dependent methyltransferase activity"/>
    <property type="evidence" value="ECO:0007669"/>
    <property type="project" value="InterPro"/>
</dbReference>
<protein>
    <submittedName>
        <fullName evidence="3">Methyltransferase type 11</fullName>
    </submittedName>
</protein>
<keyword evidence="1" id="KW-0812">Transmembrane</keyword>
<keyword evidence="3" id="KW-0808">Transferase</keyword>
<dbReference type="SUPFAM" id="SSF53335">
    <property type="entry name" value="S-adenosyl-L-methionine-dependent methyltransferases"/>
    <property type="match status" value="1"/>
</dbReference>
<dbReference type="EMBL" id="AWUE01013864">
    <property type="protein sequence ID" value="OMP05773.1"/>
    <property type="molecule type" value="Genomic_DNA"/>
</dbReference>
<evidence type="ECO:0000259" key="2">
    <source>
        <dbReference type="Pfam" id="PF08241"/>
    </source>
</evidence>
<evidence type="ECO:0000313" key="4">
    <source>
        <dbReference type="Proteomes" id="UP000187203"/>
    </source>
</evidence>
<keyword evidence="1" id="KW-0472">Membrane</keyword>
<dbReference type="InterPro" id="IPR013216">
    <property type="entry name" value="Methyltransf_11"/>
</dbReference>
<dbReference type="OrthoDB" id="682522at2759"/>
<dbReference type="CDD" id="cd02440">
    <property type="entry name" value="AdoMet_MTases"/>
    <property type="match status" value="1"/>
</dbReference>
<feature type="transmembrane region" description="Helical" evidence="1">
    <location>
        <begin position="12"/>
        <end position="32"/>
    </location>
</feature>
<accession>A0A1R3KFB5</accession>
<dbReference type="AlphaFoldDB" id="A0A1R3KFB5"/>
<evidence type="ECO:0000313" key="3">
    <source>
        <dbReference type="EMBL" id="OMP05773.1"/>
    </source>
</evidence>
<keyword evidence="4" id="KW-1185">Reference proteome</keyword>
<dbReference type="PANTHER" id="PTHR45085">
    <property type="entry name" value="F21J9.14"/>
    <property type="match status" value="1"/>
</dbReference>
<feature type="domain" description="Methyltransferase type 11" evidence="2">
    <location>
        <begin position="234"/>
        <end position="315"/>
    </location>
</feature>
<feature type="transmembrane region" description="Helical" evidence="1">
    <location>
        <begin position="139"/>
        <end position="160"/>
    </location>
</feature>
<keyword evidence="1" id="KW-1133">Transmembrane helix</keyword>
<dbReference type="GO" id="GO:0032259">
    <property type="term" value="P:methylation"/>
    <property type="evidence" value="ECO:0007669"/>
    <property type="project" value="UniProtKB-KW"/>
</dbReference>
<dbReference type="Gene3D" id="3.40.50.150">
    <property type="entry name" value="Vaccinia Virus protein VP39"/>
    <property type="match status" value="1"/>
</dbReference>